<feature type="transmembrane region" description="Helical" evidence="6">
    <location>
        <begin position="40"/>
        <end position="61"/>
    </location>
</feature>
<evidence type="ECO:0000256" key="5">
    <source>
        <dbReference type="ARBA" id="ARBA00023136"/>
    </source>
</evidence>
<reference evidence="7 8" key="1">
    <citation type="submission" date="2018-07" db="EMBL/GenBank/DDBJ databases">
        <authorList>
            <person name="Quirk P.G."/>
            <person name="Krulwich T.A."/>
        </authorList>
    </citation>
    <scope>NUCLEOTIDE SEQUENCE [LARGE SCALE GENOMIC DNA]</scope>
    <source>
        <strain evidence="7 8">CC-BB4</strain>
    </source>
</reference>
<feature type="transmembrane region" description="Helical" evidence="6">
    <location>
        <begin position="6"/>
        <end position="28"/>
    </location>
</feature>
<keyword evidence="3 6" id="KW-0812">Transmembrane</keyword>
<dbReference type="Pfam" id="PF01810">
    <property type="entry name" value="LysE"/>
    <property type="match status" value="1"/>
</dbReference>
<dbReference type="PANTHER" id="PTHR30086:SF20">
    <property type="entry name" value="ARGININE EXPORTER PROTEIN ARGO-RELATED"/>
    <property type="match status" value="1"/>
</dbReference>
<comment type="subcellular location">
    <subcellularLocation>
        <location evidence="1">Cell membrane</location>
        <topology evidence="1">Multi-pass membrane protein</topology>
    </subcellularLocation>
</comment>
<dbReference type="OrthoDB" id="9804822at2"/>
<dbReference type="GO" id="GO:0015171">
    <property type="term" value="F:amino acid transmembrane transporter activity"/>
    <property type="evidence" value="ECO:0007669"/>
    <property type="project" value="TreeGrafter"/>
</dbReference>
<keyword evidence="8" id="KW-1185">Reference proteome</keyword>
<keyword evidence="2" id="KW-1003">Cell membrane</keyword>
<evidence type="ECO:0000256" key="6">
    <source>
        <dbReference type="SAM" id="Phobius"/>
    </source>
</evidence>
<gene>
    <name evidence="7" type="ORF">DW352_05770</name>
</gene>
<dbReference type="RefSeq" id="WP_115689356.1">
    <property type="nucleotide sequence ID" value="NZ_CP031417.1"/>
</dbReference>
<evidence type="ECO:0000256" key="3">
    <source>
        <dbReference type="ARBA" id="ARBA00022692"/>
    </source>
</evidence>
<feature type="transmembrane region" description="Helical" evidence="6">
    <location>
        <begin position="109"/>
        <end position="131"/>
    </location>
</feature>
<evidence type="ECO:0000313" key="7">
    <source>
        <dbReference type="EMBL" id="AXK80064.1"/>
    </source>
</evidence>
<dbReference type="KEGG" id="ptaw:DW352_05770"/>
<organism evidence="7 8">
    <name type="scientific">Pseudolabrys taiwanensis</name>
    <dbReference type="NCBI Taxonomy" id="331696"/>
    <lineage>
        <taxon>Bacteria</taxon>
        <taxon>Pseudomonadati</taxon>
        <taxon>Pseudomonadota</taxon>
        <taxon>Alphaproteobacteria</taxon>
        <taxon>Hyphomicrobiales</taxon>
        <taxon>Xanthobacteraceae</taxon>
        <taxon>Pseudolabrys</taxon>
    </lineage>
</organism>
<dbReference type="AlphaFoldDB" id="A0A345ZT17"/>
<feature type="transmembrane region" description="Helical" evidence="6">
    <location>
        <begin position="182"/>
        <end position="200"/>
    </location>
</feature>
<dbReference type="Proteomes" id="UP000254889">
    <property type="component" value="Chromosome"/>
</dbReference>
<dbReference type="PANTHER" id="PTHR30086">
    <property type="entry name" value="ARGININE EXPORTER PROTEIN ARGO"/>
    <property type="match status" value="1"/>
</dbReference>
<feature type="transmembrane region" description="Helical" evidence="6">
    <location>
        <begin position="67"/>
        <end position="88"/>
    </location>
</feature>
<evidence type="ECO:0000256" key="1">
    <source>
        <dbReference type="ARBA" id="ARBA00004651"/>
    </source>
</evidence>
<accession>A0A345ZT17</accession>
<evidence type="ECO:0000256" key="4">
    <source>
        <dbReference type="ARBA" id="ARBA00022989"/>
    </source>
</evidence>
<dbReference type="InterPro" id="IPR001123">
    <property type="entry name" value="LeuE-type"/>
</dbReference>
<sequence>MNTQLFSAFLLITLILVLTPGPIVTLVISTGATRGTRAALMTVAGSTVGNAVLISAIAFGLNIVIEYTAAIFEVLRWAGAAYLIYLGIQAWRHAGRDVALTTAPSHGVYFRRGFFVAISNPKTIAFFTAFLPQFIDATLPAGHQLVVMCVVSVLMAGVTDSGWALMAAAGRNFFLRKANAKLLGRLSGLALIGGGVWLSLARRPG</sequence>
<dbReference type="GO" id="GO:0005886">
    <property type="term" value="C:plasma membrane"/>
    <property type="evidence" value="ECO:0007669"/>
    <property type="project" value="UniProtKB-SubCell"/>
</dbReference>
<keyword evidence="4 6" id="KW-1133">Transmembrane helix</keyword>
<name>A0A345ZT17_9HYPH</name>
<evidence type="ECO:0000256" key="2">
    <source>
        <dbReference type="ARBA" id="ARBA00022475"/>
    </source>
</evidence>
<dbReference type="EMBL" id="CP031417">
    <property type="protein sequence ID" value="AXK80064.1"/>
    <property type="molecule type" value="Genomic_DNA"/>
</dbReference>
<proteinExistence type="predicted"/>
<dbReference type="PIRSF" id="PIRSF006324">
    <property type="entry name" value="LeuE"/>
    <property type="match status" value="1"/>
</dbReference>
<keyword evidence="5 6" id="KW-0472">Membrane</keyword>
<feature type="transmembrane region" description="Helical" evidence="6">
    <location>
        <begin position="143"/>
        <end position="170"/>
    </location>
</feature>
<protein>
    <submittedName>
        <fullName evidence="7">LysE family translocator</fullName>
    </submittedName>
</protein>
<evidence type="ECO:0000313" key="8">
    <source>
        <dbReference type="Proteomes" id="UP000254889"/>
    </source>
</evidence>